<dbReference type="InterPro" id="IPR036968">
    <property type="entry name" value="Enolpyruvate_Tfrase_sf"/>
</dbReference>
<keyword evidence="6 12" id="KW-0133">Cell shape</keyword>
<dbReference type="InterPro" id="IPR001986">
    <property type="entry name" value="Enolpyruvate_Tfrase_dom"/>
</dbReference>
<sequence length="417" mass="45516">MSKYIINGGNKVEGRLSIRGAKNSVLPIMAASILNESESIIENIPNISDVHVMIDILKSIGCRVEYKDSTVYIDSSNINSTNVREEYMKMLRSSIIVMGAMIGRFNSISISYPGGCSIGARPIDLHLKSLEKLGVKVLEADGYIYCNRDKLVGNIINLIFPSVGATENAILAATKAQGMTIINNAAREPEIEDLQNFLNKMGAKIKGAGTGRIIVEGVDKLKAVKHKIIPDRIAIGTYMIASAITGGELEVDNVIKGHMDPIVEKLREANCSIEYRNNGLIIKPPKTIFSIKSIKTSPHPGFPTDMQSQIMTLLCLSNGISLIEESIFENRFMHCNELNKMGAKIIKLSDNVCQIQGVKKLVGKNVEAMDLRGGAALVLAGLIADGKTEINNINYIERGYEDIELVLKKLGADIKKV</sequence>
<keyword evidence="8 12" id="KW-0131">Cell cycle</keyword>
<feature type="binding site" evidence="12">
    <location>
        <position position="92"/>
    </location>
    <ligand>
        <name>UDP-N-acetyl-alpha-D-glucosamine</name>
        <dbReference type="ChEBI" id="CHEBI:57705"/>
    </ligand>
</feature>
<keyword evidence="7 12" id="KW-0573">Peptidoglycan synthesis</keyword>
<keyword evidence="3 12" id="KW-0963">Cytoplasm</keyword>
<dbReference type="NCBIfam" id="NF006873">
    <property type="entry name" value="PRK09369.1"/>
    <property type="match status" value="1"/>
</dbReference>
<comment type="caution">
    <text evidence="12">Lacks conserved residue(s) required for the propagation of feature annotation.</text>
</comment>
<evidence type="ECO:0000256" key="9">
    <source>
        <dbReference type="ARBA" id="ARBA00023316"/>
    </source>
</evidence>
<comment type="function">
    <text evidence="12">Cell wall formation. Adds enolpyruvyl to UDP-N-acetylglucosamine.</text>
</comment>
<dbReference type="SUPFAM" id="SSF55205">
    <property type="entry name" value="EPT/RTPC-like"/>
    <property type="match status" value="1"/>
</dbReference>
<dbReference type="PANTHER" id="PTHR43783">
    <property type="entry name" value="UDP-N-ACETYLGLUCOSAMINE 1-CARBOXYVINYLTRANSFERASE"/>
    <property type="match status" value="1"/>
</dbReference>
<reference evidence="14 15" key="1">
    <citation type="submission" date="2015-01" db="EMBL/GenBank/DDBJ databases">
        <authorList>
            <person name="Aslett A.Martin."/>
            <person name="De Silva Nishadi"/>
        </authorList>
    </citation>
    <scope>NUCLEOTIDE SEQUENCE [LARGE SCALE GENOMIC DNA]</scope>
    <source>
        <strain evidence="14 15">R28058</strain>
    </source>
</reference>
<dbReference type="Pfam" id="PF00275">
    <property type="entry name" value="EPSP_synthase"/>
    <property type="match status" value="1"/>
</dbReference>
<evidence type="ECO:0000313" key="15">
    <source>
        <dbReference type="Proteomes" id="UP000049127"/>
    </source>
</evidence>
<dbReference type="UniPathway" id="UPA00219"/>
<comment type="catalytic activity">
    <reaction evidence="11 12">
        <text>phosphoenolpyruvate + UDP-N-acetyl-alpha-D-glucosamine = UDP-N-acetyl-3-O-(1-carboxyvinyl)-alpha-D-glucosamine + phosphate</text>
        <dbReference type="Rhea" id="RHEA:18681"/>
        <dbReference type="ChEBI" id="CHEBI:43474"/>
        <dbReference type="ChEBI" id="CHEBI:57705"/>
        <dbReference type="ChEBI" id="CHEBI:58702"/>
        <dbReference type="ChEBI" id="CHEBI:68483"/>
        <dbReference type="EC" id="2.5.1.7"/>
    </reaction>
</comment>
<evidence type="ECO:0000256" key="3">
    <source>
        <dbReference type="ARBA" id="ARBA00022490"/>
    </source>
</evidence>
<dbReference type="InterPro" id="IPR013792">
    <property type="entry name" value="RNA3'P_cycl/enolpyr_Trfase_a/b"/>
</dbReference>
<feature type="modified residue" description="2-(S-cysteinyl)pyruvic acid O-phosphothioketal" evidence="12">
    <location>
        <position position="116"/>
    </location>
</feature>
<keyword evidence="5 12" id="KW-0808">Transferase</keyword>
<feature type="active site" description="Proton donor" evidence="12">
    <location>
        <position position="116"/>
    </location>
</feature>
<feature type="binding site" evidence="12">
    <location>
        <begin position="121"/>
        <end position="125"/>
    </location>
    <ligand>
        <name>UDP-N-acetyl-alpha-D-glucosamine</name>
        <dbReference type="ChEBI" id="CHEBI:57705"/>
    </ligand>
</feature>
<evidence type="ECO:0000256" key="1">
    <source>
        <dbReference type="ARBA" id="ARBA00004496"/>
    </source>
</evidence>
<dbReference type="GO" id="GO:0005737">
    <property type="term" value="C:cytoplasm"/>
    <property type="evidence" value="ECO:0007669"/>
    <property type="project" value="UniProtKB-SubCell"/>
</dbReference>
<dbReference type="GO" id="GO:0008760">
    <property type="term" value="F:UDP-N-acetylglucosamine 1-carboxyvinyltransferase activity"/>
    <property type="evidence" value="ECO:0007669"/>
    <property type="project" value="UniProtKB-UniRule"/>
</dbReference>
<comment type="subcellular location">
    <subcellularLocation>
        <location evidence="1 12">Cytoplasm</location>
    </subcellularLocation>
</comment>
<evidence type="ECO:0000256" key="10">
    <source>
        <dbReference type="ARBA" id="ARBA00038367"/>
    </source>
</evidence>
<feature type="binding site" evidence="12">
    <location>
        <begin position="22"/>
        <end position="23"/>
    </location>
    <ligand>
        <name>phosphoenolpyruvate</name>
        <dbReference type="ChEBI" id="CHEBI:58702"/>
    </ligand>
</feature>
<gene>
    <name evidence="14" type="primary">murA2</name>
    <name evidence="12" type="synonym">murA</name>
    <name evidence="14" type="ORF">R28058_24771</name>
</gene>
<dbReference type="OrthoDB" id="9803760at2"/>
<feature type="binding site" evidence="12">
    <location>
        <position position="305"/>
    </location>
    <ligand>
        <name>UDP-N-acetyl-alpha-D-glucosamine</name>
        <dbReference type="ChEBI" id="CHEBI:57705"/>
    </ligand>
</feature>
<dbReference type="GO" id="GO:0009252">
    <property type="term" value="P:peptidoglycan biosynthetic process"/>
    <property type="evidence" value="ECO:0007669"/>
    <property type="project" value="UniProtKB-UniRule"/>
</dbReference>
<evidence type="ECO:0000256" key="2">
    <source>
        <dbReference type="ARBA" id="ARBA00004752"/>
    </source>
</evidence>
<evidence type="ECO:0000256" key="4">
    <source>
        <dbReference type="ARBA" id="ARBA00022618"/>
    </source>
</evidence>
<dbReference type="Proteomes" id="UP000049127">
    <property type="component" value="Unassembled WGS sequence"/>
</dbReference>
<dbReference type="AlphaFoldDB" id="A0A0C7IJ42"/>
<dbReference type="InterPro" id="IPR005750">
    <property type="entry name" value="UDP_GlcNAc_COvinyl_MurA"/>
</dbReference>
<evidence type="ECO:0000256" key="8">
    <source>
        <dbReference type="ARBA" id="ARBA00023306"/>
    </source>
</evidence>
<feature type="domain" description="Enolpyruvate transferase" evidence="13">
    <location>
        <begin position="7"/>
        <end position="405"/>
    </location>
</feature>
<dbReference type="GO" id="GO:0008360">
    <property type="term" value="P:regulation of cell shape"/>
    <property type="evidence" value="ECO:0007669"/>
    <property type="project" value="UniProtKB-KW"/>
</dbReference>
<evidence type="ECO:0000256" key="7">
    <source>
        <dbReference type="ARBA" id="ARBA00022984"/>
    </source>
</evidence>
<dbReference type="HAMAP" id="MF_00111">
    <property type="entry name" value="MurA"/>
    <property type="match status" value="1"/>
</dbReference>
<dbReference type="CDD" id="cd01555">
    <property type="entry name" value="UdpNAET"/>
    <property type="match status" value="1"/>
</dbReference>
<organism evidence="14 15">
    <name type="scientific">Paraclostridium sordellii</name>
    <name type="common">Clostridium sordellii</name>
    <dbReference type="NCBI Taxonomy" id="1505"/>
    <lineage>
        <taxon>Bacteria</taxon>
        <taxon>Bacillati</taxon>
        <taxon>Bacillota</taxon>
        <taxon>Clostridia</taxon>
        <taxon>Peptostreptococcales</taxon>
        <taxon>Peptostreptococcaceae</taxon>
        <taxon>Paraclostridium</taxon>
    </lineage>
</organism>
<accession>A0A0C7IJ42</accession>
<dbReference type="EMBL" id="CEKZ01000014">
    <property type="protein sequence ID" value="CEQ04759.1"/>
    <property type="molecule type" value="Genomic_DNA"/>
</dbReference>
<comment type="pathway">
    <text evidence="2 12">Cell wall biogenesis; peptidoglycan biosynthesis.</text>
</comment>
<dbReference type="RefSeq" id="WP_055336722.1">
    <property type="nucleotide sequence ID" value="NZ_CDNF01000025.1"/>
</dbReference>
<feature type="binding site" evidence="12">
    <location>
        <position position="327"/>
    </location>
    <ligand>
        <name>UDP-N-acetyl-alpha-D-glucosamine</name>
        <dbReference type="ChEBI" id="CHEBI:57705"/>
    </ligand>
</feature>
<dbReference type="GO" id="GO:0071555">
    <property type="term" value="P:cell wall organization"/>
    <property type="evidence" value="ECO:0007669"/>
    <property type="project" value="UniProtKB-KW"/>
</dbReference>
<evidence type="ECO:0000313" key="14">
    <source>
        <dbReference type="EMBL" id="CEQ04759.1"/>
    </source>
</evidence>
<dbReference type="PANTHER" id="PTHR43783:SF1">
    <property type="entry name" value="UDP-N-ACETYLGLUCOSAMINE 1-CARBOXYVINYLTRANSFERASE"/>
    <property type="match status" value="1"/>
</dbReference>
<dbReference type="InterPro" id="IPR050068">
    <property type="entry name" value="MurA_subfamily"/>
</dbReference>
<dbReference type="Gene3D" id="3.65.10.10">
    <property type="entry name" value="Enolpyruvate transferase domain"/>
    <property type="match status" value="2"/>
</dbReference>
<dbReference type="NCBIfam" id="TIGR01072">
    <property type="entry name" value="murA"/>
    <property type="match status" value="1"/>
</dbReference>
<comment type="similarity">
    <text evidence="10 12">Belongs to the EPSP synthase family. MurA subfamily.</text>
</comment>
<evidence type="ECO:0000256" key="6">
    <source>
        <dbReference type="ARBA" id="ARBA00022960"/>
    </source>
</evidence>
<dbReference type="EC" id="2.5.1.7" evidence="12"/>
<keyword evidence="12" id="KW-0670">Pyruvate</keyword>
<evidence type="ECO:0000259" key="13">
    <source>
        <dbReference type="Pfam" id="PF00275"/>
    </source>
</evidence>
<name>A0A0C7IJ42_PARSO</name>
<proteinExistence type="inferred from homology"/>
<protein>
    <recommendedName>
        <fullName evidence="12">UDP-N-acetylglucosamine 1-carboxyvinyltransferase</fullName>
        <ecNumber evidence="12">2.5.1.7</ecNumber>
    </recommendedName>
    <alternativeName>
        <fullName evidence="12">Enoylpyruvate transferase</fullName>
    </alternativeName>
    <alternativeName>
        <fullName evidence="12">UDP-N-acetylglucosamine enolpyruvyl transferase</fullName>
        <shortName evidence="12">EPT</shortName>
    </alternativeName>
</protein>
<evidence type="ECO:0000256" key="12">
    <source>
        <dbReference type="HAMAP-Rule" id="MF_00111"/>
    </source>
</evidence>
<evidence type="ECO:0000256" key="5">
    <source>
        <dbReference type="ARBA" id="ARBA00022679"/>
    </source>
</evidence>
<dbReference type="GO" id="GO:0051301">
    <property type="term" value="P:cell division"/>
    <property type="evidence" value="ECO:0007669"/>
    <property type="project" value="UniProtKB-KW"/>
</dbReference>
<dbReference type="GO" id="GO:0019277">
    <property type="term" value="P:UDP-N-acetylgalactosamine biosynthetic process"/>
    <property type="evidence" value="ECO:0007669"/>
    <property type="project" value="InterPro"/>
</dbReference>
<keyword evidence="9 12" id="KW-0961">Cell wall biogenesis/degradation</keyword>
<evidence type="ECO:0000256" key="11">
    <source>
        <dbReference type="ARBA" id="ARBA00047527"/>
    </source>
</evidence>
<keyword evidence="4 12" id="KW-0132">Cell division</keyword>